<dbReference type="InterPro" id="IPR039417">
    <property type="entry name" value="Peptidase_C1A_papain-like"/>
</dbReference>
<dbReference type="PANTHER" id="PTHR12411">
    <property type="entry name" value="CYSTEINE PROTEASE FAMILY C1-RELATED"/>
    <property type="match status" value="1"/>
</dbReference>
<evidence type="ECO:0000256" key="5">
    <source>
        <dbReference type="ARBA" id="ARBA00023145"/>
    </source>
</evidence>
<feature type="region of interest" description="Disordered" evidence="7">
    <location>
        <begin position="1"/>
        <end position="22"/>
    </location>
</feature>
<keyword evidence="4" id="KW-0788">Thiol protease</keyword>
<gene>
    <name evidence="10" type="ORF">GCK72_022008</name>
</gene>
<dbReference type="PROSITE" id="PS00640">
    <property type="entry name" value="THIOL_PROTEASE_ASN"/>
    <property type="match status" value="1"/>
</dbReference>
<evidence type="ECO:0000313" key="10">
    <source>
        <dbReference type="EMBL" id="KAF1755439.1"/>
    </source>
</evidence>
<dbReference type="InterPro" id="IPR013201">
    <property type="entry name" value="Prot_inhib_I29"/>
</dbReference>
<evidence type="ECO:0000259" key="9">
    <source>
        <dbReference type="SMART" id="SM00848"/>
    </source>
</evidence>
<dbReference type="RefSeq" id="XP_053583521.1">
    <property type="nucleotide sequence ID" value="XM_053734608.1"/>
</dbReference>
<dbReference type="CTD" id="9816687"/>
<keyword evidence="2" id="KW-0645">Protease</keyword>
<evidence type="ECO:0000313" key="11">
    <source>
        <dbReference type="Proteomes" id="UP000483820"/>
    </source>
</evidence>
<comment type="similarity">
    <text evidence="1">Belongs to the peptidase C1 family.</text>
</comment>
<feature type="domain" description="Peptidase C1A papain C-terminal" evidence="8">
    <location>
        <begin position="173"/>
        <end position="401"/>
    </location>
</feature>
<dbReference type="PRINTS" id="PR00705">
    <property type="entry name" value="PAPAIN"/>
</dbReference>
<dbReference type="InterPro" id="IPR038765">
    <property type="entry name" value="Papain-like_cys_pep_sf"/>
</dbReference>
<keyword evidence="3" id="KW-0378">Hydrolase</keyword>
<dbReference type="Proteomes" id="UP000483820">
    <property type="component" value="Chromosome V"/>
</dbReference>
<dbReference type="PROSITE" id="PS00139">
    <property type="entry name" value="THIOL_PROTEASE_CYS"/>
    <property type="match status" value="1"/>
</dbReference>
<protein>
    <submittedName>
        <fullName evidence="10">Uncharacterized protein</fullName>
    </submittedName>
</protein>
<evidence type="ECO:0000256" key="1">
    <source>
        <dbReference type="ARBA" id="ARBA00008455"/>
    </source>
</evidence>
<dbReference type="EMBL" id="WUAV01000005">
    <property type="protein sequence ID" value="KAF1755439.1"/>
    <property type="molecule type" value="Genomic_DNA"/>
</dbReference>
<accession>A0A6A5GM88</accession>
<dbReference type="InterPro" id="IPR013128">
    <property type="entry name" value="Peptidase_C1A"/>
</dbReference>
<comment type="caution">
    <text evidence="10">The sequence shown here is derived from an EMBL/GenBank/DDBJ whole genome shotgun (WGS) entry which is preliminary data.</text>
</comment>
<dbReference type="Pfam" id="PF08246">
    <property type="entry name" value="Inhibitor_I29"/>
    <property type="match status" value="1"/>
</dbReference>
<dbReference type="InterPro" id="IPR000169">
    <property type="entry name" value="Pept_cys_AS"/>
</dbReference>
<dbReference type="KEGG" id="crq:GCK72_022008"/>
<evidence type="ECO:0000256" key="3">
    <source>
        <dbReference type="ARBA" id="ARBA00022801"/>
    </source>
</evidence>
<reference evidence="10 11" key="1">
    <citation type="submission" date="2019-12" db="EMBL/GenBank/DDBJ databases">
        <title>Chromosome-level assembly of the Caenorhabditis remanei genome.</title>
        <authorList>
            <person name="Teterina A.A."/>
            <person name="Willis J.H."/>
            <person name="Phillips P.C."/>
        </authorList>
    </citation>
    <scope>NUCLEOTIDE SEQUENCE [LARGE SCALE GENOMIC DNA]</scope>
    <source>
        <strain evidence="10 11">PX506</strain>
        <tissue evidence="10">Whole organism</tissue>
    </source>
</reference>
<evidence type="ECO:0000259" key="8">
    <source>
        <dbReference type="SMART" id="SM00645"/>
    </source>
</evidence>
<evidence type="ECO:0000256" key="7">
    <source>
        <dbReference type="SAM" id="MobiDB-lite"/>
    </source>
</evidence>
<keyword evidence="6" id="KW-1015">Disulfide bond</keyword>
<evidence type="ECO:0000256" key="6">
    <source>
        <dbReference type="ARBA" id="ARBA00023157"/>
    </source>
</evidence>
<feature type="domain" description="Cathepsin propeptide inhibitor" evidence="9">
    <location>
        <begin position="57"/>
        <end position="117"/>
    </location>
</feature>
<dbReference type="SMART" id="SM00645">
    <property type="entry name" value="Pept_C1"/>
    <property type="match status" value="1"/>
</dbReference>
<dbReference type="AlphaFoldDB" id="A0A6A5GM88"/>
<keyword evidence="5" id="KW-0865">Zymogen</keyword>
<dbReference type="GO" id="GO:0006508">
    <property type="term" value="P:proteolysis"/>
    <property type="evidence" value="ECO:0007669"/>
    <property type="project" value="UniProtKB-KW"/>
</dbReference>
<dbReference type="Pfam" id="PF00112">
    <property type="entry name" value="Peptidase_C1"/>
    <property type="match status" value="1"/>
</dbReference>
<dbReference type="FunFam" id="3.90.70.10:FF:000103">
    <property type="entry name" value="Hypothetical LOC496748"/>
    <property type="match status" value="1"/>
</dbReference>
<dbReference type="SMART" id="SM00848">
    <property type="entry name" value="Inhibitor_I29"/>
    <property type="match status" value="1"/>
</dbReference>
<name>A0A6A5GM88_CAERE</name>
<dbReference type="InterPro" id="IPR000668">
    <property type="entry name" value="Peptidase_C1A_C"/>
</dbReference>
<sequence>MFENAKNLKKKRAPGSPDGTSHRHIVYSEDVEERTEKNERLSYITVSQHSQEVLTHFEKFQSQHKRYYRNPEERKKRLGHFARNHKRIKELNDEAKLAGRNVTFGLNKFADKTEEERRRRYSKVSSGGGWLKNITIFRIHPHNHTDIPLYKPRRARHHNKKNSKRPKRQNMEIPDYFDLRDVVVNGSPIVGPVKDQEQCGCCWAFAATAITETANAVASKSYRSLSDQEICDCADSGDTPGCVGGDPRNGLKFVHRNGQASDSSYPYEEFRANTTGNCVADEKRQVIESETMKVYQFDPEYAEEDIMENLYYNHIPSAAYFRVGEKFEWYNSGVLQTEDCYQMTPAEWHSVAIVGYGTSENNVPYWIVRNSWADNWGEDGYVRIKRGIDYCLIESHPATAMIGSNSDDEDN</sequence>
<evidence type="ECO:0000256" key="2">
    <source>
        <dbReference type="ARBA" id="ARBA00022670"/>
    </source>
</evidence>
<organism evidence="10 11">
    <name type="scientific">Caenorhabditis remanei</name>
    <name type="common">Caenorhabditis vulgaris</name>
    <dbReference type="NCBI Taxonomy" id="31234"/>
    <lineage>
        <taxon>Eukaryota</taxon>
        <taxon>Metazoa</taxon>
        <taxon>Ecdysozoa</taxon>
        <taxon>Nematoda</taxon>
        <taxon>Chromadorea</taxon>
        <taxon>Rhabditida</taxon>
        <taxon>Rhabditina</taxon>
        <taxon>Rhabditomorpha</taxon>
        <taxon>Rhabditoidea</taxon>
        <taxon>Rhabditidae</taxon>
        <taxon>Peloderinae</taxon>
        <taxon>Caenorhabditis</taxon>
    </lineage>
</organism>
<proteinExistence type="inferred from homology"/>
<dbReference type="CDD" id="cd02248">
    <property type="entry name" value="Peptidase_C1A"/>
    <property type="match status" value="1"/>
</dbReference>
<dbReference type="Gene3D" id="3.90.70.10">
    <property type="entry name" value="Cysteine proteinases"/>
    <property type="match status" value="1"/>
</dbReference>
<dbReference type="SUPFAM" id="SSF54001">
    <property type="entry name" value="Cysteine proteinases"/>
    <property type="match status" value="1"/>
</dbReference>
<dbReference type="InterPro" id="IPR025661">
    <property type="entry name" value="Pept_asp_AS"/>
</dbReference>
<dbReference type="GO" id="GO:0008234">
    <property type="term" value="F:cysteine-type peptidase activity"/>
    <property type="evidence" value="ECO:0007669"/>
    <property type="project" value="UniProtKB-KW"/>
</dbReference>
<evidence type="ECO:0000256" key="4">
    <source>
        <dbReference type="ARBA" id="ARBA00022807"/>
    </source>
</evidence>
<dbReference type="GeneID" id="9816687"/>